<sequence>MTAPNWNPNLPLCYSKVKRQVNGLRKKPKRVIQKGNVVVFPGTLERLHREGKEAMERDLHDEAIEHFEAILDIDPEETSILDLLAISLYETKDFERAKEYALLAMQNQSGDYIEILELYLSISIQLRQYEEVELTIQGLMEKQMIPQDSIRKFQYLRELNNRLANRYIEDSTLEEPAMELDDFLQMTAHEQQDFLLSLQNQQLKPFVPLLVELVQYEDGLPVVKTYALLLLQQNGVEERLYIRKYHFETETIPTRLVSPEDDLFINEVQFIAKSRFEKDPTASELAMNLILKYGIMLYPFHWGPYTAEEVAEAYVAYTKHLLYGKTVDETSLLQFIRSVDEEMDG</sequence>
<evidence type="ECO:0000313" key="3">
    <source>
        <dbReference type="Proteomes" id="UP000190042"/>
    </source>
</evidence>
<dbReference type="AlphaFoldDB" id="A0A1T4XN47"/>
<dbReference type="SUPFAM" id="SSF48452">
    <property type="entry name" value="TPR-like"/>
    <property type="match status" value="1"/>
</dbReference>
<name>A0A1T4XN47_9BACL</name>
<proteinExistence type="predicted"/>
<evidence type="ECO:0000256" key="1">
    <source>
        <dbReference type="PROSITE-ProRule" id="PRU00339"/>
    </source>
</evidence>
<organism evidence="2 3">
    <name type="scientific">Sporosarcina newyorkensis</name>
    <dbReference type="NCBI Taxonomy" id="759851"/>
    <lineage>
        <taxon>Bacteria</taxon>
        <taxon>Bacillati</taxon>
        <taxon>Bacillota</taxon>
        <taxon>Bacilli</taxon>
        <taxon>Bacillales</taxon>
        <taxon>Caryophanaceae</taxon>
        <taxon>Sporosarcina</taxon>
    </lineage>
</organism>
<keyword evidence="1" id="KW-0802">TPR repeat</keyword>
<dbReference type="Gene3D" id="1.25.40.10">
    <property type="entry name" value="Tetratricopeptide repeat domain"/>
    <property type="match status" value="1"/>
</dbReference>
<reference evidence="3" key="1">
    <citation type="submission" date="2017-02" db="EMBL/GenBank/DDBJ databases">
        <authorList>
            <person name="Varghese N."/>
            <person name="Submissions S."/>
        </authorList>
    </citation>
    <scope>NUCLEOTIDE SEQUENCE [LARGE SCALE GENOMIC DNA]</scope>
    <source>
        <strain evidence="3">DSM 23966</strain>
    </source>
</reference>
<keyword evidence="3" id="KW-1185">Reference proteome</keyword>
<protein>
    <submittedName>
        <fullName evidence="2">Uncharacterized protein</fullName>
    </submittedName>
</protein>
<evidence type="ECO:0000313" key="2">
    <source>
        <dbReference type="EMBL" id="SKA90959.1"/>
    </source>
</evidence>
<dbReference type="EMBL" id="FUYJ01000001">
    <property type="protein sequence ID" value="SKA90959.1"/>
    <property type="molecule type" value="Genomic_DNA"/>
</dbReference>
<dbReference type="PROSITE" id="PS50005">
    <property type="entry name" value="TPR"/>
    <property type="match status" value="1"/>
</dbReference>
<dbReference type="InterPro" id="IPR011990">
    <property type="entry name" value="TPR-like_helical_dom_sf"/>
</dbReference>
<gene>
    <name evidence="2" type="ORF">SAMN04244570_1050</name>
</gene>
<dbReference type="SUPFAM" id="SSF116965">
    <property type="entry name" value="Hypothetical protein MPN330"/>
    <property type="match status" value="1"/>
</dbReference>
<dbReference type="InterPro" id="IPR019734">
    <property type="entry name" value="TPR_rpt"/>
</dbReference>
<dbReference type="Proteomes" id="UP000190042">
    <property type="component" value="Unassembled WGS sequence"/>
</dbReference>
<feature type="repeat" description="TPR" evidence="1">
    <location>
        <begin position="44"/>
        <end position="77"/>
    </location>
</feature>
<accession>A0A1T4XN47</accession>